<dbReference type="SUPFAM" id="SSF55594">
    <property type="entry name" value="HPr-like"/>
    <property type="match status" value="1"/>
</dbReference>
<evidence type="ECO:0000256" key="2">
    <source>
        <dbReference type="ARBA" id="ARBA00010736"/>
    </source>
</evidence>
<dbReference type="InterPro" id="IPR000032">
    <property type="entry name" value="HPr-like"/>
</dbReference>
<reference evidence="6 7" key="1">
    <citation type="submission" date="2019-08" db="EMBL/GenBank/DDBJ databases">
        <title>Hyperibacter terrae gen. nov., sp. nov. and Hyperibacter viscosus sp. nov., two new members in the family Rhodospirillaceae isolated from the rhizosphere of Hypericum perforatum.</title>
        <authorList>
            <person name="Noviana Z."/>
        </authorList>
    </citation>
    <scope>NUCLEOTIDE SEQUENCE [LARGE SCALE GENOMIC DNA]</scope>
    <source>
        <strain evidence="6 7">R5913</strain>
    </source>
</reference>
<dbReference type="PANTHER" id="PTHR33705:SF2">
    <property type="entry name" value="PHOSPHOCARRIER PROTEIN NPR"/>
    <property type="match status" value="1"/>
</dbReference>
<dbReference type="PRINTS" id="PR00107">
    <property type="entry name" value="PHOSPHOCPHPR"/>
</dbReference>
<comment type="subcellular location">
    <subcellularLocation>
        <location evidence="1">Cytoplasm</location>
    </subcellularLocation>
</comment>
<evidence type="ECO:0000256" key="4">
    <source>
        <dbReference type="ARBA" id="ARBA00022683"/>
    </source>
</evidence>
<keyword evidence="7" id="KW-1185">Reference proteome</keyword>
<organism evidence="6 7">
    <name type="scientific">Hypericibacter terrae</name>
    <dbReference type="NCBI Taxonomy" id="2602015"/>
    <lineage>
        <taxon>Bacteria</taxon>
        <taxon>Pseudomonadati</taxon>
        <taxon>Pseudomonadota</taxon>
        <taxon>Alphaproteobacteria</taxon>
        <taxon>Rhodospirillales</taxon>
        <taxon>Dongiaceae</taxon>
        <taxon>Hypericibacter</taxon>
    </lineage>
</organism>
<dbReference type="KEGG" id="htq:FRZ44_01430"/>
<dbReference type="Proteomes" id="UP000326202">
    <property type="component" value="Chromosome"/>
</dbReference>
<dbReference type="CDD" id="cd00367">
    <property type="entry name" value="PTS-HPr_like"/>
    <property type="match status" value="1"/>
</dbReference>
<dbReference type="Pfam" id="PF00381">
    <property type="entry name" value="PTS-HPr"/>
    <property type="match status" value="1"/>
</dbReference>
<name>A0A5J6MC62_9PROT</name>
<dbReference type="Gene3D" id="3.30.1340.10">
    <property type="entry name" value="HPr-like"/>
    <property type="match status" value="1"/>
</dbReference>
<dbReference type="GO" id="GO:0009401">
    <property type="term" value="P:phosphoenolpyruvate-dependent sugar phosphotransferase system"/>
    <property type="evidence" value="ECO:0007669"/>
    <property type="project" value="UniProtKB-KW"/>
</dbReference>
<comment type="similarity">
    <text evidence="2">Belongs to the HPr family.</text>
</comment>
<evidence type="ECO:0000256" key="1">
    <source>
        <dbReference type="ARBA" id="ARBA00004496"/>
    </source>
</evidence>
<dbReference type="AlphaFoldDB" id="A0A5J6MC62"/>
<dbReference type="PROSITE" id="PS00369">
    <property type="entry name" value="PTS_HPR_HIS"/>
    <property type="match status" value="1"/>
</dbReference>
<evidence type="ECO:0000313" key="6">
    <source>
        <dbReference type="EMBL" id="QEX14868.1"/>
    </source>
</evidence>
<keyword evidence="4" id="KW-0598">Phosphotransferase system</keyword>
<dbReference type="InterPro" id="IPR035895">
    <property type="entry name" value="HPr-like_sf"/>
</dbReference>
<keyword evidence="3" id="KW-0963">Cytoplasm</keyword>
<dbReference type="NCBIfam" id="TIGR01003">
    <property type="entry name" value="PTS_HPr_family"/>
    <property type="match status" value="1"/>
</dbReference>
<accession>A0A5J6MC62</accession>
<dbReference type="EMBL" id="CP042906">
    <property type="protein sequence ID" value="QEX14868.1"/>
    <property type="molecule type" value="Genomic_DNA"/>
</dbReference>
<evidence type="ECO:0000259" key="5">
    <source>
        <dbReference type="PROSITE" id="PS51350"/>
    </source>
</evidence>
<dbReference type="RefSeq" id="WP_151175373.1">
    <property type="nucleotide sequence ID" value="NZ_CP042906.1"/>
</dbReference>
<feature type="domain" description="HPr" evidence="5">
    <location>
        <begin position="11"/>
        <end position="98"/>
    </location>
</feature>
<dbReference type="GO" id="GO:0005737">
    <property type="term" value="C:cytoplasm"/>
    <property type="evidence" value="ECO:0007669"/>
    <property type="project" value="UniProtKB-SubCell"/>
</dbReference>
<protein>
    <submittedName>
        <fullName evidence="6">Phosphocarrier protein HPr</fullName>
    </submittedName>
</protein>
<dbReference type="PANTHER" id="PTHR33705">
    <property type="entry name" value="PHOSPHOCARRIER PROTEIN HPR"/>
    <property type="match status" value="1"/>
</dbReference>
<sequence length="98" mass="9966">MNSGLASGAAPLSALAEIRNQRGLHARAAAKFVQALSGFQADIVVVKGDMEVSGRSIMGLMMLAAGPGSVIEIRASGPDAIAALGALESLIGRKFDED</sequence>
<gene>
    <name evidence="6" type="ORF">FRZ44_01430</name>
</gene>
<dbReference type="InterPro" id="IPR001020">
    <property type="entry name" value="PTS_HPr_His_P_site"/>
</dbReference>
<evidence type="ECO:0000313" key="7">
    <source>
        <dbReference type="Proteomes" id="UP000326202"/>
    </source>
</evidence>
<dbReference type="PROSITE" id="PS51350">
    <property type="entry name" value="PTS_HPR_DOM"/>
    <property type="match status" value="1"/>
</dbReference>
<evidence type="ECO:0000256" key="3">
    <source>
        <dbReference type="ARBA" id="ARBA00022490"/>
    </source>
</evidence>
<dbReference type="OrthoDB" id="9798965at2"/>
<dbReference type="InterPro" id="IPR050399">
    <property type="entry name" value="HPr"/>
</dbReference>
<proteinExistence type="inferred from homology"/>